<feature type="signal peptide" evidence="11">
    <location>
        <begin position="1"/>
        <end position="20"/>
    </location>
</feature>
<dbReference type="SUPFAM" id="SSF56935">
    <property type="entry name" value="Porins"/>
    <property type="match status" value="1"/>
</dbReference>
<evidence type="ECO:0000256" key="3">
    <source>
        <dbReference type="ARBA" id="ARBA00022448"/>
    </source>
</evidence>
<evidence type="ECO:0000256" key="7">
    <source>
        <dbReference type="ARBA" id="ARBA00023065"/>
    </source>
</evidence>
<proteinExistence type="predicted"/>
<keyword evidence="7" id="KW-0406">Ion transport</keyword>
<keyword evidence="9" id="KW-0472">Membrane</keyword>
<keyword evidence="3" id="KW-0813">Transport</keyword>
<keyword evidence="10" id="KW-0998">Cell outer membrane</keyword>
<dbReference type="InterPro" id="IPR033900">
    <property type="entry name" value="Gram_neg_porin_domain"/>
</dbReference>
<evidence type="ECO:0000256" key="2">
    <source>
        <dbReference type="ARBA" id="ARBA00011233"/>
    </source>
</evidence>
<keyword evidence="5" id="KW-0812">Transmembrane</keyword>
<evidence type="ECO:0000256" key="9">
    <source>
        <dbReference type="ARBA" id="ARBA00023136"/>
    </source>
</evidence>
<evidence type="ECO:0000313" key="13">
    <source>
        <dbReference type="EMBL" id="MET1477434.1"/>
    </source>
</evidence>
<dbReference type="InterPro" id="IPR050298">
    <property type="entry name" value="Gram-neg_bact_OMP"/>
</dbReference>
<comment type="caution">
    <text evidence="13">The sequence shown here is derived from an EMBL/GenBank/DDBJ whole genome shotgun (WGS) entry which is preliminary data.</text>
</comment>
<feature type="chain" id="PRO_5045256631" evidence="11">
    <location>
        <begin position="21"/>
        <end position="354"/>
    </location>
</feature>
<evidence type="ECO:0000256" key="1">
    <source>
        <dbReference type="ARBA" id="ARBA00004571"/>
    </source>
</evidence>
<reference evidence="13 14" key="1">
    <citation type="submission" date="2024-06" db="EMBL/GenBank/DDBJ databases">
        <title>Burkholderia sola in Mexico.</title>
        <authorList>
            <person name="Estrada P."/>
        </authorList>
    </citation>
    <scope>NUCLEOTIDE SEQUENCE [LARGE SCALE GENOMIC DNA]</scope>
    <source>
        <strain evidence="13 14">CpTa8-5</strain>
    </source>
</reference>
<dbReference type="PANTHER" id="PTHR34501:SF9">
    <property type="entry name" value="MAJOR OUTER MEMBRANE PROTEIN P.IA"/>
    <property type="match status" value="1"/>
</dbReference>
<dbReference type="Gene3D" id="2.40.160.10">
    <property type="entry name" value="Porin"/>
    <property type="match status" value="1"/>
</dbReference>
<comment type="subcellular location">
    <subcellularLocation>
        <location evidence="1">Cell outer membrane</location>
        <topology evidence="1">Multi-pass membrane protein</topology>
    </subcellularLocation>
</comment>
<keyword evidence="6 11" id="KW-0732">Signal</keyword>
<keyword evidence="4" id="KW-1134">Transmembrane beta strand</keyword>
<protein>
    <submittedName>
        <fullName evidence="13">Porin</fullName>
    </submittedName>
</protein>
<organism evidence="13 14">
    <name type="scientific">Burkholderia sola</name>
    <dbReference type="NCBI Taxonomy" id="2843302"/>
    <lineage>
        <taxon>Bacteria</taxon>
        <taxon>Pseudomonadati</taxon>
        <taxon>Pseudomonadota</taxon>
        <taxon>Betaproteobacteria</taxon>
        <taxon>Burkholderiales</taxon>
        <taxon>Burkholderiaceae</taxon>
        <taxon>Burkholderia</taxon>
        <taxon>Burkholderia cepacia complex</taxon>
    </lineage>
</organism>
<evidence type="ECO:0000256" key="6">
    <source>
        <dbReference type="ARBA" id="ARBA00022729"/>
    </source>
</evidence>
<dbReference type="RefSeq" id="WP_209927392.1">
    <property type="nucleotide sequence ID" value="NZ_JBEWCH010000018.1"/>
</dbReference>
<evidence type="ECO:0000256" key="8">
    <source>
        <dbReference type="ARBA" id="ARBA00023114"/>
    </source>
</evidence>
<evidence type="ECO:0000256" key="4">
    <source>
        <dbReference type="ARBA" id="ARBA00022452"/>
    </source>
</evidence>
<evidence type="ECO:0000256" key="5">
    <source>
        <dbReference type="ARBA" id="ARBA00022692"/>
    </source>
</evidence>
<evidence type="ECO:0000259" key="12">
    <source>
        <dbReference type="Pfam" id="PF13609"/>
    </source>
</evidence>
<gene>
    <name evidence="13" type="ORF">ABXL37_24580</name>
</gene>
<feature type="domain" description="Porin" evidence="12">
    <location>
        <begin position="9"/>
        <end position="321"/>
    </location>
</feature>
<evidence type="ECO:0000256" key="11">
    <source>
        <dbReference type="SAM" id="SignalP"/>
    </source>
</evidence>
<dbReference type="CDD" id="cd00342">
    <property type="entry name" value="gram_neg_porins"/>
    <property type="match status" value="1"/>
</dbReference>
<dbReference type="Proteomes" id="UP001548587">
    <property type="component" value="Unassembled WGS sequence"/>
</dbReference>
<dbReference type="EMBL" id="JBEWCH010000018">
    <property type="protein sequence ID" value="MET1477434.1"/>
    <property type="molecule type" value="Genomic_DNA"/>
</dbReference>
<evidence type="ECO:0000256" key="10">
    <source>
        <dbReference type="ARBA" id="ARBA00023237"/>
    </source>
</evidence>
<name>A0ABV2CFD4_9BURK</name>
<dbReference type="InterPro" id="IPR023614">
    <property type="entry name" value="Porin_dom_sf"/>
</dbReference>
<accession>A0ABV2CFD4</accession>
<dbReference type="Pfam" id="PF13609">
    <property type="entry name" value="Porin_4"/>
    <property type="match status" value="1"/>
</dbReference>
<keyword evidence="14" id="KW-1185">Reference proteome</keyword>
<evidence type="ECO:0000313" key="14">
    <source>
        <dbReference type="Proteomes" id="UP001548587"/>
    </source>
</evidence>
<sequence length="354" mass="37309">MKRKMVLAMAAVTMAGGANAQSSVTLFGTLGGGVRWVDGLKGGHQLGFDSNIISGNSFGLKGTEDLGQGLKAIFTLQSGFVTGTGGLASASSPLFSKAAYVGLGTDAWRVTLGRQLNAAEDVGVSLDPDAAQGTSLAIVPGVVWVGNFFTLDSRFNNVVKIVGKTGGLTLRGSYSVGGVAGNTRAGSNLAVGATYQYQTLMVGAAYQKTYNATASQWAQSAIGGATWQLGPAKLYLSYSGLWVTAPTSAGIERRDDIPAVGLVYRITPFLEFSTATYYDIARNLKYARGSDGRKLTTYAMFNYFLSKRTQLYVEYDRNGFSGAYKRDPANVASLNLRPDGKAVTGMSVGMITQF</sequence>
<comment type="subunit">
    <text evidence="2">Homotrimer.</text>
</comment>
<keyword evidence="8" id="KW-0626">Porin</keyword>
<dbReference type="PANTHER" id="PTHR34501">
    <property type="entry name" value="PROTEIN YDDL-RELATED"/>
    <property type="match status" value="1"/>
</dbReference>